<evidence type="ECO:0000256" key="1">
    <source>
        <dbReference type="ARBA" id="ARBA00004629"/>
    </source>
</evidence>
<reference evidence="10 11" key="1">
    <citation type="journal article" date="2007" name="Proc. Natl. Acad. Sci. U.S.A.">
        <title>The tiny eukaryote Ostreococcus provides genomic insights into the paradox of plankton speciation.</title>
        <authorList>
            <person name="Palenik B."/>
            <person name="Grimwood J."/>
            <person name="Aerts A."/>
            <person name="Rouze P."/>
            <person name="Salamov A."/>
            <person name="Putnam N."/>
            <person name="Dupont C."/>
            <person name="Jorgensen R."/>
            <person name="Derelle E."/>
            <person name="Rombauts S."/>
            <person name="Zhou K."/>
            <person name="Otillar R."/>
            <person name="Merchant S.S."/>
            <person name="Podell S."/>
            <person name="Gaasterland T."/>
            <person name="Napoli C."/>
            <person name="Gendler K."/>
            <person name="Manuell A."/>
            <person name="Tai V."/>
            <person name="Vallon O."/>
            <person name="Piganeau G."/>
            <person name="Jancek S."/>
            <person name="Heijde M."/>
            <person name="Jabbari K."/>
            <person name="Bowler C."/>
            <person name="Lohr M."/>
            <person name="Robbens S."/>
            <person name="Werner G."/>
            <person name="Dubchak I."/>
            <person name="Pazour G.J."/>
            <person name="Ren Q."/>
            <person name="Paulsen I."/>
            <person name="Delwiche C."/>
            <person name="Schmutz J."/>
            <person name="Rokhsar D."/>
            <person name="Van de Peer Y."/>
            <person name="Moreau H."/>
            <person name="Grigoriev I.V."/>
        </authorList>
    </citation>
    <scope>NUCLEOTIDE SEQUENCE [LARGE SCALE GENOMIC DNA]</scope>
    <source>
        <strain evidence="10 11">CCE9901</strain>
    </source>
</reference>
<dbReference type="PANTHER" id="PTHR14527">
    <property type="entry name" value="PROTEIN MIS12 HOMOLOG"/>
    <property type="match status" value="1"/>
</dbReference>
<protein>
    <submittedName>
        <fullName evidence="10">Uncharacterized protein</fullName>
    </submittedName>
</protein>
<evidence type="ECO:0000313" key="11">
    <source>
        <dbReference type="Proteomes" id="UP000001568"/>
    </source>
</evidence>
<proteinExistence type="inferred from homology"/>
<keyword evidence="3" id="KW-0158">Chromosome</keyword>
<dbReference type="InterPro" id="IPR008685">
    <property type="entry name" value="Centromere_Mis12"/>
</dbReference>
<dbReference type="GO" id="GO:0005634">
    <property type="term" value="C:nucleus"/>
    <property type="evidence" value="ECO:0007669"/>
    <property type="project" value="InterPro"/>
</dbReference>
<keyword evidence="5" id="KW-0498">Mitosis</keyword>
<comment type="similarity">
    <text evidence="2">Belongs to the mis12 family.</text>
</comment>
<dbReference type="Proteomes" id="UP000001568">
    <property type="component" value="Chromosome 10"/>
</dbReference>
<keyword evidence="9" id="KW-0137">Centromere</keyword>
<evidence type="ECO:0000256" key="4">
    <source>
        <dbReference type="ARBA" id="ARBA00022618"/>
    </source>
</evidence>
<dbReference type="OrthoDB" id="496023at2759"/>
<keyword evidence="7" id="KW-0175">Coiled coil</keyword>
<evidence type="ECO:0000256" key="2">
    <source>
        <dbReference type="ARBA" id="ARBA00008643"/>
    </source>
</evidence>
<sequence>MPDPIPCARAREQRERSKDVCDDITNAVEHYAAEGFDALESCLNEETDPDERTKAAFKHGLDALYAKLQLKIGDNFNRFCSHAKAACFAIPSEVIEYESRVEEIDALPSVSEEEESALDGELRSLRARISRARALKTTSEKECKALDKELESHVEVVGRIQAITAAVGKENARVKEGLNAAGAIVHTAKQLQPLLAQAEAMQRTGGFMPERSTSIDPVVMANNAVKQHFIQGSSLSVLRSLNAKLSSQVTA</sequence>
<accession>A4S3V9</accession>
<keyword evidence="4" id="KW-0132">Cell division</keyword>
<evidence type="ECO:0000256" key="5">
    <source>
        <dbReference type="ARBA" id="ARBA00022776"/>
    </source>
</evidence>
<dbReference type="Gramene" id="ABO98455">
    <property type="protein sequence ID" value="ABO98455"/>
    <property type="gene ID" value="OSTLU_26189"/>
</dbReference>
<keyword evidence="6" id="KW-0995">Kinetochore</keyword>
<dbReference type="PANTHER" id="PTHR14527:SF2">
    <property type="entry name" value="PROTEIN MIS12 HOMOLOG"/>
    <property type="match status" value="1"/>
</dbReference>
<dbReference type="KEGG" id="olu:OSTLU_26189"/>
<dbReference type="GO" id="GO:0051301">
    <property type="term" value="P:cell division"/>
    <property type="evidence" value="ECO:0007669"/>
    <property type="project" value="UniProtKB-KW"/>
</dbReference>
<evidence type="ECO:0000313" key="10">
    <source>
        <dbReference type="EMBL" id="ABO98455.1"/>
    </source>
</evidence>
<dbReference type="AlphaFoldDB" id="A4S3V9"/>
<dbReference type="GeneID" id="5004027"/>
<keyword evidence="8" id="KW-0131">Cell cycle</keyword>
<dbReference type="EMBL" id="CP000590">
    <property type="protein sequence ID" value="ABO98455.1"/>
    <property type="molecule type" value="Genomic_DNA"/>
</dbReference>
<evidence type="ECO:0000256" key="3">
    <source>
        <dbReference type="ARBA" id="ARBA00022454"/>
    </source>
</evidence>
<dbReference type="GO" id="GO:0051382">
    <property type="term" value="P:kinetochore assembly"/>
    <property type="evidence" value="ECO:0007669"/>
    <property type="project" value="TreeGrafter"/>
</dbReference>
<dbReference type="HOGENOM" id="CLU_1108581_0_0_1"/>
<comment type="subcellular location">
    <subcellularLocation>
        <location evidence="1">Chromosome</location>
        <location evidence="1">Centromere</location>
        <location evidence="1">Kinetochore</location>
    </subcellularLocation>
</comment>
<name>A4S3V9_OSTLU</name>
<evidence type="ECO:0000256" key="7">
    <source>
        <dbReference type="ARBA" id="ARBA00023054"/>
    </source>
</evidence>
<dbReference type="RefSeq" id="XP_001420162.1">
    <property type="nucleotide sequence ID" value="XM_001420125.1"/>
</dbReference>
<dbReference type="OMA" id="RSRDIMD"/>
<evidence type="ECO:0000256" key="8">
    <source>
        <dbReference type="ARBA" id="ARBA00023306"/>
    </source>
</evidence>
<dbReference type="Pfam" id="PF05859">
    <property type="entry name" value="Mis12"/>
    <property type="match status" value="1"/>
</dbReference>
<evidence type="ECO:0000256" key="9">
    <source>
        <dbReference type="ARBA" id="ARBA00023328"/>
    </source>
</evidence>
<organism evidence="10 11">
    <name type="scientific">Ostreococcus lucimarinus (strain CCE9901)</name>
    <dbReference type="NCBI Taxonomy" id="436017"/>
    <lineage>
        <taxon>Eukaryota</taxon>
        <taxon>Viridiplantae</taxon>
        <taxon>Chlorophyta</taxon>
        <taxon>Mamiellophyceae</taxon>
        <taxon>Mamiellales</taxon>
        <taxon>Bathycoccaceae</taxon>
        <taxon>Ostreococcus</taxon>
    </lineage>
</organism>
<dbReference type="GO" id="GO:0000444">
    <property type="term" value="C:MIS12/MIND type complex"/>
    <property type="evidence" value="ECO:0007669"/>
    <property type="project" value="TreeGrafter"/>
</dbReference>
<gene>
    <name evidence="10" type="ORF">OSTLU_26189</name>
</gene>
<evidence type="ECO:0000256" key="6">
    <source>
        <dbReference type="ARBA" id="ARBA00022838"/>
    </source>
</evidence>
<keyword evidence="11" id="KW-1185">Reference proteome</keyword>
<dbReference type="GO" id="GO:0000070">
    <property type="term" value="P:mitotic sister chromatid segregation"/>
    <property type="evidence" value="ECO:0007669"/>
    <property type="project" value="TreeGrafter"/>
</dbReference>